<dbReference type="GO" id="GO:0047938">
    <property type="term" value="F:glucose-6-phosphate 1-epimerase activity"/>
    <property type="evidence" value="ECO:0007669"/>
    <property type="project" value="UniProtKB-UniRule"/>
</dbReference>
<dbReference type="PANTHER" id="PTHR11122:SF13">
    <property type="entry name" value="GLUCOSE-6-PHOSPHATE 1-EPIMERASE"/>
    <property type="match status" value="1"/>
</dbReference>
<dbReference type="EMBL" id="QQAV01000002">
    <property type="protein sequence ID" value="RDI27106.1"/>
    <property type="molecule type" value="Genomic_DNA"/>
</dbReference>
<name>A0A370FLJ1_9BURK</name>
<dbReference type="SUPFAM" id="SSF74650">
    <property type="entry name" value="Galactose mutarotase-like"/>
    <property type="match status" value="1"/>
</dbReference>
<dbReference type="InterPro" id="IPR011013">
    <property type="entry name" value="Gal_mutarotase_sf_dom"/>
</dbReference>
<dbReference type="AlphaFoldDB" id="A0A370FLJ1"/>
<protein>
    <recommendedName>
        <fullName evidence="4">Putative glucose-6-phosphate 1-epimerase</fullName>
        <ecNumber evidence="4">5.1.3.15</ecNumber>
    </recommendedName>
</protein>
<keyword evidence="3 4" id="KW-0413">Isomerase</keyword>
<keyword evidence="7" id="KW-1185">Reference proteome</keyword>
<comment type="similarity">
    <text evidence="2 4">Belongs to the glucose-6-phosphate 1-epimerase family.</text>
</comment>
<dbReference type="Proteomes" id="UP000255265">
    <property type="component" value="Unassembled WGS sequence"/>
</dbReference>
<proteinExistence type="inferred from homology"/>
<gene>
    <name evidence="6" type="ORF">DFR41_102138</name>
</gene>
<dbReference type="OrthoDB" id="9790727at2"/>
<sequence length="286" mass="30858">MSLREITAQGQPAVELSATTGDQVTVAVHGGHVLSWRSADGAERLYLSPKAVFDGRAAIRGGVPVCFPQFNQRGPLVKHGFARNLPWQVIPDAAADTVILGLTASDETLAVWPEHFQLRLSVHVPEANVLRIDLQVRNTGTSPWSFTAALHSYLQVDDLADVQLQGLQGAARWDAVRDERSTEGREVLRFGEEFDSVYAAPAHPLVLRAASGELRVTASPTCPETVVWNPGPALCARLADMPADGWRHMLCVEAAAIDTPVELAPGSEVGLWQQLDARPSSFSSTS</sequence>
<dbReference type="InterPro" id="IPR014718">
    <property type="entry name" value="GH-type_carb-bd"/>
</dbReference>
<comment type="caution">
    <text evidence="6">The sequence shown here is derived from an EMBL/GenBank/DDBJ whole genome shotgun (WGS) entry which is preliminary data.</text>
</comment>
<dbReference type="InterPro" id="IPR025532">
    <property type="entry name" value="G6P_1-epimerase"/>
</dbReference>
<evidence type="ECO:0000313" key="6">
    <source>
        <dbReference type="EMBL" id="RDI27106.1"/>
    </source>
</evidence>
<evidence type="ECO:0000256" key="3">
    <source>
        <dbReference type="ARBA" id="ARBA00023235"/>
    </source>
</evidence>
<dbReference type="PIRSF" id="PIRSF016020">
    <property type="entry name" value="PHexose_mutarotase"/>
    <property type="match status" value="1"/>
</dbReference>
<dbReference type="GO" id="GO:0005737">
    <property type="term" value="C:cytoplasm"/>
    <property type="evidence" value="ECO:0007669"/>
    <property type="project" value="TreeGrafter"/>
</dbReference>
<dbReference type="GO" id="GO:0030246">
    <property type="term" value="F:carbohydrate binding"/>
    <property type="evidence" value="ECO:0007669"/>
    <property type="project" value="UniProtKB-UniRule"/>
</dbReference>
<comment type="catalytic activity">
    <reaction evidence="1">
        <text>alpha-D-glucose 6-phosphate = beta-D-glucose 6-phosphate</text>
        <dbReference type="Rhea" id="RHEA:16249"/>
        <dbReference type="ChEBI" id="CHEBI:58225"/>
        <dbReference type="ChEBI" id="CHEBI:58247"/>
        <dbReference type="EC" id="5.1.3.15"/>
    </reaction>
</comment>
<evidence type="ECO:0000256" key="5">
    <source>
        <dbReference type="PIRSR" id="PIRSR016020-1"/>
    </source>
</evidence>
<dbReference type="PANTHER" id="PTHR11122">
    <property type="entry name" value="APOSPORY-ASSOCIATED PROTEIN C-RELATED"/>
    <property type="match status" value="1"/>
</dbReference>
<accession>A0A370FLJ1</accession>
<dbReference type="CDD" id="cd09020">
    <property type="entry name" value="D-hex-6-P-epi_like"/>
    <property type="match status" value="1"/>
</dbReference>
<evidence type="ECO:0000256" key="2">
    <source>
        <dbReference type="ARBA" id="ARBA00005866"/>
    </source>
</evidence>
<dbReference type="RefSeq" id="WP_114802298.1">
    <property type="nucleotide sequence ID" value="NZ_QQAV01000002.1"/>
</dbReference>
<dbReference type="GO" id="GO:0005975">
    <property type="term" value="P:carbohydrate metabolic process"/>
    <property type="evidence" value="ECO:0007669"/>
    <property type="project" value="InterPro"/>
</dbReference>
<dbReference type="Pfam" id="PF01263">
    <property type="entry name" value="Aldose_epim"/>
    <property type="match status" value="1"/>
</dbReference>
<organism evidence="6 7">
    <name type="scientific">Pseudacidovorax intermedius</name>
    <dbReference type="NCBI Taxonomy" id="433924"/>
    <lineage>
        <taxon>Bacteria</taxon>
        <taxon>Pseudomonadati</taxon>
        <taxon>Pseudomonadota</taxon>
        <taxon>Betaproteobacteria</taxon>
        <taxon>Burkholderiales</taxon>
        <taxon>Comamonadaceae</taxon>
        <taxon>Pseudacidovorax</taxon>
    </lineage>
</organism>
<dbReference type="EC" id="5.1.3.15" evidence="4"/>
<feature type="active site" evidence="5">
    <location>
        <position position="151"/>
    </location>
</feature>
<dbReference type="InterPro" id="IPR008183">
    <property type="entry name" value="Aldose_1/G6P_1-epimerase"/>
</dbReference>
<feature type="active site" evidence="5">
    <location>
        <position position="253"/>
    </location>
</feature>
<evidence type="ECO:0000313" key="7">
    <source>
        <dbReference type="Proteomes" id="UP000255265"/>
    </source>
</evidence>
<evidence type="ECO:0000256" key="4">
    <source>
        <dbReference type="PIRNR" id="PIRNR016020"/>
    </source>
</evidence>
<dbReference type="Gene3D" id="2.70.98.10">
    <property type="match status" value="1"/>
</dbReference>
<evidence type="ECO:0000256" key="1">
    <source>
        <dbReference type="ARBA" id="ARBA00001096"/>
    </source>
</evidence>
<reference evidence="6 7" key="1">
    <citation type="submission" date="2018-07" db="EMBL/GenBank/DDBJ databases">
        <title>Genomic Encyclopedia of Type Strains, Phase IV (KMG-IV): sequencing the most valuable type-strain genomes for metagenomic binning, comparative biology and taxonomic classification.</title>
        <authorList>
            <person name="Goeker M."/>
        </authorList>
    </citation>
    <scope>NUCLEOTIDE SEQUENCE [LARGE SCALE GENOMIC DNA]</scope>
    <source>
        <strain evidence="6 7">DSM 21352</strain>
    </source>
</reference>